<evidence type="ECO:0000313" key="2">
    <source>
        <dbReference type="Proteomes" id="UP000518752"/>
    </source>
</evidence>
<dbReference type="AlphaFoldDB" id="A0A8H5HVU8"/>
<dbReference type="Proteomes" id="UP000518752">
    <property type="component" value="Unassembled WGS sequence"/>
</dbReference>
<protein>
    <submittedName>
        <fullName evidence="1">Uncharacterized protein</fullName>
    </submittedName>
</protein>
<dbReference type="EMBL" id="JAACJN010000014">
    <property type="protein sequence ID" value="KAF5390554.1"/>
    <property type="molecule type" value="Genomic_DNA"/>
</dbReference>
<organism evidence="1 2">
    <name type="scientific">Collybiopsis confluens</name>
    <dbReference type="NCBI Taxonomy" id="2823264"/>
    <lineage>
        <taxon>Eukaryota</taxon>
        <taxon>Fungi</taxon>
        <taxon>Dikarya</taxon>
        <taxon>Basidiomycota</taxon>
        <taxon>Agaricomycotina</taxon>
        <taxon>Agaricomycetes</taxon>
        <taxon>Agaricomycetidae</taxon>
        <taxon>Agaricales</taxon>
        <taxon>Marasmiineae</taxon>
        <taxon>Omphalotaceae</taxon>
        <taxon>Collybiopsis</taxon>
    </lineage>
</organism>
<name>A0A8H5HVU8_9AGAR</name>
<dbReference type="OrthoDB" id="3203574at2759"/>
<comment type="caution">
    <text evidence="1">The sequence shown here is derived from an EMBL/GenBank/DDBJ whole genome shotgun (WGS) entry which is preliminary data.</text>
</comment>
<gene>
    <name evidence="1" type="ORF">D9757_002770</name>
</gene>
<keyword evidence="2" id="KW-1185">Reference proteome</keyword>
<reference evidence="1 2" key="1">
    <citation type="journal article" date="2020" name="ISME J.">
        <title>Uncovering the hidden diversity of litter-decomposition mechanisms in mushroom-forming fungi.</title>
        <authorList>
            <person name="Floudas D."/>
            <person name="Bentzer J."/>
            <person name="Ahren D."/>
            <person name="Johansson T."/>
            <person name="Persson P."/>
            <person name="Tunlid A."/>
        </authorList>
    </citation>
    <scope>NUCLEOTIDE SEQUENCE [LARGE SCALE GENOMIC DNA]</scope>
    <source>
        <strain evidence="1 2">CBS 406.79</strain>
    </source>
</reference>
<accession>A0A8H5HVU8</accession>
<sequence length="155" mass="16399">MSASIASGHSNQPLGTIQPDLNSVPLFKHNIQVILESVIDLQNIARQTLRAIQNAYHPGSLPAQTAATIAALKQNLELLADSSAHNGVGALPVLSFPHVPPSNGNSTDPGSVPPEDQMITDATRSIQILFERLKRVQDGASNVANLLLQPTSNTT</sequence>
<proteinExistence type="predicted"/>
<evidence type="ECO:0000313" key="1">
    <source>
        <dbReference type="EMBL" id="KAF5390554.1"/>
    </source>
</evidence>